<dbReference type="SMART" id="SM00360">
    <property type="entry name" value="RRM"/>
    <property type="match status" value="1"/>
</dbReference>
<comment type="caution">
    <text evidence="5">The sequence shown here is derived from an EMBL/GenBank/DDBJ whole genome shotgun (WGS) entry which is preliminary data.</text>
</comment>
<evidence type="ECO:0000256" key="1">
    <source>
        <dbReference type="ARBA" id="ARBA00022884"/>
    </source>
</evidence>
<feature type="region of interest" description="Disordered" evidence="3">
    <location>
        <begin position="84"/>
        <end position="112"/>
    </location>
</feature>
<evidence type="ECO:0000256" key="3">
    <source>
        <dbReference type="SAM" id="MobiDB-lite"/>
    </source>
</evidence>
<dbReference type="Pfam" id="PF00076">
    <property type="entry name" value="RRM_1"/>
    <property type="match status" value="1"/>
</dbReference>
<dbReference type="InterPro" id="IPR012677">
    <property type="entry name" value="Nucleotide-bd_a/b_plait_sf"/>
</dbReference>
<gene>
    <name evidence="5" type="ORF">RUM43_010652</name>
</gene>
<dbReference type="GO" id="GO:0005737">
    <property type="term" value="C:cytoplasm"/>
    <property type="evidence" value="ECO:0007669"/>
    <property type="project" value="TreeGrafter"/>
</dbReference>
<dbReference type="PANTHER" id="PTHR23003">
    <property type="entry name" value="RNA RECOGNITION MOTIF RRM DOMAIN CONTAINING PROTEIN"/>
    <property type="match status" value="1"/>
</dbReference>
<dbReference type="InterPro" id="IPR035979">
    <property type="entry name" value="RBD_domain_sf"/>
</dbReference>
<dbReference type="EMBL" id="JAWJWE010000004">
    <property type="protein sequence ID" value="KAK6636985.1"/>
    <property type="molecule type" value="Genomic_DNA"/>
</dbReference>
<protein>
    <recommendedName>
        <fullName evidence="4">RRM domain-containing protein</fullName>
    </recommendedName>
</protein>
<evidence type="ECO:0000256" key="2">
    <source>
        <dbReference type="PROSITE-ProRule" id="PRU00176"/>
    </source>
</evidence>
<dbReference type="Gene3D" id="3.30.70.330">
    <property type="match status" value="1"/>
</dbReference>
<dbReference type="PROSITE" id="PS50102">
    <property type="entry name" value="RRM"/>
    <property type="match status" value="1"/>
</dbReference>
<evidence type="ECO:0000313" key="5">
    <source>
        <dbReference type="EMBL" id="KAK6636985.1"/>
    </source>
</evidence>
<dbReference type="GO" id="GO:0003729">
    <property type="term" value="F:mRNA binding"/>
    <property type="evidence" value="ECO:0007669"/>
    <property type="project" value="TreeGrafter"/>
</dbReference>
<name>A0AAN8SA10_POLSC</name>
<dbReference type="InterPro" id="IPR050374">
    <property type="entry name" value="RRT5_SRSF_SR"/>
</dbReference>
<reference evidence="5 6" key="1">
    <citation type="submission" date="2023-10" db="EMBL/GenBank/DDBJ databases">
        <title>Genomes of two closely related lineages of the louse Polyplax serrata with different host specificities.</title>
        <authorList>
            <person name="Martinu J."/>
            <person name="Tarabai H."/>
            <person name="Stefka J."/>
            <person name="Hypsa V."/>
        </authorList>
    </citation>
    <scope>NUCLEOTIDE SEQUENCE [LARGE SCALE GENOMIC DNA]</scope>
    <source>
        <strain evidence="5">HR10_N</strain>
    </source>
</reference>
<keyword evidence="1 2" id="KW-0694">RNA-binding</keyword>
<accession>A0AAN8SA10</accession>
<evidence type="ECO:0000259" key="4">
    <source>
        <dbReference type="PROSITE" id="PS50102"/>
    </source>
</evidence>
<evidence type="ECO:0000313" key="6">
    <source>
        <dbReference type="Proteomes" id="UP001372834"/>
    </source>
</evidence>
<dbReference type="Proteomes" id="UP001372834">
    <property type="component" value="Unassembled WGS sequence"/>
</dbReference>
<sequence>MANFLLRRSTVAHIDLSWIFGLYLGSGSHQADLKDYMRQAGEVTYADAHKNRRNEGIVEFSSSSDLKAAIDKLDGTELNGRKIRLIEDKSRRRRSRSSSGSHSRSRSRSSFRGELWRHVSWPGGKDGKRK</sequence>
<dbReference type="GO" id="GO:0005634">
    <property type="term" value="C:nucleus"/>
    <property type="evidence" value="ECO:0007669"/>
    <property type="project" value="TreeGrafter"/>
</dbReference>
<dbReference type="AlphaFoldDB" id="A0AAN8SA10"/>
<feature type="domain" description="RRM" evidence="4">
    <location>
        <begin position="20"/>
        <end position="90"/>
    </location>
</feature>
<dbReference type="SUPFAM" id="SSF54928">
    <property type="entry name" value="RNA-binding domain, RBD"/>
    <property type="match status" value="1"/>
</dbReference>
<proteinExistence type="predicted"/>
<dbReference type="PANTHER" id="PTHR23003:SF51">
    <property type="entry name" value="SERINE-ARGININE PROTEIN 55"/>
    <property type="match status" value="1"/>
</dbReference>
<organism evidence="5 6">
    <name type="scientific">Polyplax serrata</name>
    <name type="common">Common mouse louse</name>
    <dbReference type="NCBI Taxonomy" id="468196"/>
    <lineage>
        <taxon>Eukaryota</taxon>
        <taxon>Metazoa</taxon>
        <taxon>Ecdysozoa</taxon>
        <taxon>Arthropoda</taxon>
        <taxon>Hexapoda</taxon>
        <taxon>Insecta</taxon>
        <taxon>Pterygota</taxon>
        <taxon>Neoptera</taxon>
        <taxon>Paraneoptera</taxon>
        <taxon>Psocodea</taxon>
        <taxon>Troctomorpha</taxon>
        <taxon>Phthiraptera</taxon>
        <taxon>Anoplura</taxon>
        <taxon>Polyplacidae</taxon>
        <taxon>Polyplax</taxon>
    </lineage>
</organism>
<dbReference type="InterPro" id="IPR000504">
    <property type="entry name" value="RRM_dom"/>
</dbReference>